<feature type="region of interest" description="Disordered" evidence="1">
    <location>
        <begin position="140"/>
        <end position="169"/>
    </location>
</feature>
<dbReference type="Proteomes" id="UP000431922">
    <property type="component" value="Unassembled WGS sequence"/>
</dbReference>
<comment type="caution">
    <text evidence="3">The sequence shown here is derived from an EMBL/GenBank/DDBJ whole genome shotgun (WGS) entry which is preliminary data.</text>
</comment>
<feature type="compositionally biased region" description="Basic and acidic residues" evidence="1">
    <location>
        <begin position="35"/>
        <end position="45"/>
    </location>
</feature>
<dbReference type="EMBL" id="WTYL01000001">
    <property type="protein sequence ID" value="MXP42903.1"/>
    <property type="molecule type" value="Genomic_DNA"/>
</dbReference>
<feature type="domain" description="BON" evidence="2">
    <location>
        <begin position="73"/>
        <end position="141"/>
    </location>
</feature>
<feature type="region of interest" description="Disordered" evidence="1">
    <location>
        <begin position="1"/>
        <end position="97"/>
    </location>
</feature>
<proteinExistence type="predicted"/>
<sequence>MSGDWYGQSNRGRYGSQSYGQRSGYQGGNYGNDRGFFEKAGDEVKSWFGDDDAQRRRERDEHRGRGPKNYSRSDERIKEDVSDHLTDDGSLDASDIEVTVSSGEVTLDGNVSSRMDKRRAEDCAYRVSGINHVQNNLRVKDNDWSTTGTTQTSSTSPGMTGTGKTSNGA</sequence>
<evidence type="ECO:0000313" key="3">
    <source>
        <dbReference type="EMBL" id="MXP42903.1"/>
    </source>
</evidence>
<gene>
    <name evidence="3" type="ORF">GRI65_00370</name>
</gene>
<evidence type="ECO:0000259" key="2">
    <source>
        <dbReference type="PROSITE" id="PS50914"/>
    </source>
</evidence>
<keyword evidence="4" id="KW-1185">Reference proteome</keyword>
<dbReference type="InterPro" id="IPR007055">
    <property type="entry name" value="BON_dom"/>
</dbReference>
<feature type="compositionally biased region" description="Low complexity" evidence="1">
    <location>
        <begin position="11"/>
        <end position="24"/>
    </location>
</feature>
<organism evidence="3 4">
    <name type="scientific">Allopontixanthobacter sediminis</name>
    <dbReference type="NCBI Taxonomy" id="1689985"/>
    <lineage>
        <taxon>Bacteria</taxon>
        <taxon>Pseudomonadati</taxon>
        <taxon>Pseudomonadota</taxon>
        <taxon>Alphaproteobacteria</taxon>
        <taxon>Sphingomonadales</taxon>
        <taxon>Erythrobacteraceae</taxon>
        <taxon>Allopontixanthobacter</taxon>
    </lineage>
</organism>
<name>A0A845ATL6_9SPHN</name>
<dbReference type="OrthoDB" id="680465at2"/>
<accession>A0A845ATL6</accession>
<dbReference type="PROSITE" id="PS50914">
    <property type="entry name" value="BON"/>
    <property type="match status" value="1"/>
</dbReference>
<dbReference type="Gene3D" id="3.30.1340.30">
    <property type="match status" value="1"/>
</dbReference>
<evidence type="ECO:0000256" key="1">
    <source>
        <dbReference type="SAM" id="MobiDB-lite"/>
    </source>
</evidence>
<dbReference type="InterPro" id="IPR014004">
    <property type="entry name" value="Transpt-assoc_nodulatn_dom_bac"/>
</dbReference>
<dbReference type="AlphaFoldDB" id="A0A845ATL6"/>
<dbReference type="PANTHER" id="PTHR34606:SF15">
    <property type="entry name" value="BON DOMAIN-CONTAINING PROTEIN"/>
    <property type="match status" value="1"/>
</dbReference>
<dbReference type="NCBIfam" id="NF033157">
    <property type="entry name" value="SWFGD_domain"/>
    <property type="match status" value="1"/>
</dbReference>
<dbReference type="PANTHER" id="PTHR34606">
    <property type="entry name" value="BON DOMAIN-CONTAINING PROTEIN"/>
    <property type="match status" value="1"/>
</dbReference>
<reference evidence="3 4" key="1">
    <citation type="submission" date="2019-12" db="EMBL/GenBank/DDBJ databases">
        <title>Genomic-based taxomic classification of the family Erythrobacteraceae.</title>
        <authorList>
            <person name="Xu L."/>
        </authorList>
    </citation>
    <scope>NUCLEOTIDE SEQUENCE [LARGE SCALE GENOMIC DNA]</scope>
    <source>
        <strain evidence="3 4">KCTC 42453</strain>
    </source>
</reference>
<dbReference type="InterPro" id="IPR047800">
    <property type="entry name" value="SWFGD_dom"/>
</dbReference>
<dbReference type="Pfam" id="PF04972">
    <property type="entry name" value="BON"/>
    <property type="match status" value="1"/>
</dbReference>
<evidence type="ECO:0000313" key="4">
    <source>
        <dbReference type="Proteomes" id="UP000431922"/>
    </source>
</evidence>
<feature type="compositionally biased region" description="Basic and acidic residues" evidence="1">
    <location>
        <begin position="52"/>
        <end position="64"/>
    </location>
</feature>
<feature type="compositionally biased region" description="Low complexity" evidence="1">
    <location>
        <begin position="145"/>
        <end position="169"/>
    </location>
</feature>
<protein>
    <submittedName>
        <fullName evidence="3">BON domain-containing protein</fullName>
    </submittedName>
</protein>
<dbReference type="InterPro" id="IPR051686">
    <property type="entry name" value="Lipoprotein_DolP"/>
</dbReference>
<feature type="compositionally biased region" description="Basic and acidic residues" evidence="1">
    <location>
        <begin position="71"/>
        <end position="87"/>
    </location>
</feature>
<dbReference type="SMART" id="SM00749">
    <property type="entry name" value="BON"/>
    <property type="match status" value="1"/>
</dbReference>